<keyword evidence="6" id="KW-0862">Zinc</keyword>
<dbReference type="Pfam" id="PF12874">
    <property type="entry name" value="zf-met"/>
    <property type="match status" value="1"/>
</dbReference>
<evidence type="ECO:0000313" key="13">
    <source>
        <dbReference type="EMBL" id="GBP87439.1"/>
    </source>
</evidence>
<evidence type="ECO:0000259" key="12">
    <source>
        <dbReference type="PROSITE" id="PS50157"/>
    </source>
</evidence>
<comment type="caution">
    <text evidence="13">The sequence shown here is derived from an EMBL/GenBank/DDBJ whole genome shotgun (WGS) entry which is preliminary data.</text>
</comment>
<evidence type="ECO:0000256" key="8">
    <source>
        <dbReference type="ARBA" id="ARBA00023125"/>
    </source>
</evidence>
<dbReference type="STRING" id="151549.A0A4C1ZKI1"/>
<keyword evidence="3" id="KW-0479">Metal-binding</keyword>
<evidence type="ECO:0000256" key="6">
    <source>
        <dbReference type="ARBA" id="ARBA00022833"/>
    </source>
</evidence>
<name>A0A4C1ZKI1_EUMVA</name>
<dbReference type="SMART" id="SM00355">
    <property type="entry name" value="ZnF_C2H2"/>
    <property type="match status" value="9"/>
</dbReference>
<dbReference type="PROSITE" id="PS50157">
    <property type="entry name" value="ZINC_FINGER_C2H2_2"/>
    <property type="match status" value="9"/>
</dbReference>
<comment type="subcellular location">
    <subcellularLocation>
        <location evidence="1">Nucleus</location>
    </subcellularLocation>
</comment>
<dbReference type="EMBL" id="BGZK01001860">
    <property type="protein sequence ID" value="GBP87439.1"/>
    <property type="molecule type" value="Genomic_DNA"/>
</dbReference>
<evidence type="ECO:0000256" key="9">
    <source>
        <dbReference type="ARBA" id="ARBA00023163"/>
    </source>
</evidence>
<feature type="domain" description="C2H2-type" evidence="12">
    <location>
        <begin position="202"/>
        <end position="224"/>
    </location>
</feature>
<dbReference type="InterPro" id="IPR013087">
    <property type="entry name" value="Znf_C2H2_type"/>
</dbReference>
<keyword evidence="5 11" id="KW-0863">Zinc-finger</keyword>
<keyword evidence="9" id="KW-0804">Transcription</keyword>
<evidence type="ECO:0000313" key="14">
    <source>
        <dbReference type="Proteomes" id="UP000299102"/>
    </source>
</evidence>
<feature type="domain" description="C2H2-type" evidence="12">
    <location>
        <begin position="171"/>
        <end position="199"/>
    </location>
</feature>
<evidence type="ECO:0000256" key="4">
    <source>
        <dbReference type="ARBA" id="ARBA00022737"/>
    </source>
</evidence>
<gene>
    <name evidence="13" type="primary">ZNF268</name>
    <name evidence="13" type="ORF">EVAR_61479_1</name>
</gene>
<feature type="domain" description="C2H2-type" evidence="12">
    <location>
        <begin position="144"/>
        <end position="171"/>
    </location>
</feature>
<dbReference type="GO" id="GO:0001228">
    <property type="term" value="F:DNA-binding transcription activator activity, RNA polymerase II-specific"/>
    <property type="evidence" value="ECO:0007669"/>
    <property type="project" value="TreeGrafter"/>
</dbReference>
<protein>
    <submittedName>
        <fullName evidence="13">Zinc finger protein 268</fullName>
    </submittedName>
</protein>
<evidence type="ECO:0000256" key="10">
    <source>
        <dbReference type="ARBA" id="ARBA00023242"/>
    </source>
</evidence>
<evidence type="ECO:0000256" key="7">
    <source>
        <dbReference type="ARBA" id="ARBA00023015"/>
    </source>
</evidence>
<dbReference type="Gene3D" id="3.30.160.60">
    <property type="entry name" value="Classic Zinc Finger"/>
    <property type="match status" value="5"/>
</dbReference>
<evidence type="ECO:0000256" key="3">
    <source>
        <dbReference type="ARBA" id="ARBA00022723"/>
    </source>
</evidence>
<dbReference type="Proteomes" id="UP000299102">
    <property type="component" value="Unassembled WGS sequence"/>
</dbReference>
<keyword evidence="10" id="KW-0539">Nucleus</keyword>
<keyword evidence="4" id="KW-0677">Repeat</keyword>
<reference evidence="13 14" key="1">
    <citation type="journal article" date="2019" name="Commun. Biol.">
        <title>The bagworm genome reveals a unique fibroin gene that provides high tensile strength.</title>
        <authorList>
            <person name="Kono N."/>
            <person name="Nakamura H."/>
            <person name="Ohtoshi R."/>
            <person name="Tomita M."/>
            <person name="Numata K."/>
            <person name="Arakawa K."/>
        </authorList>
    </citation>
    <scope>NUCLEOTIDE SEQUENCE [LARGE SCALE GENOMIC DNA]</scope>
</reference>
<dbReference type="PANTHER" id="PTHR24393">
    <property type="entry name" value="ZINC FINGER PROTEIN"/>
    <property type="match status" value="1"/>
</dbReference>
<feature type="domain" description="C2H2-type" evidence="12">
    <location>
        <begin position="373"/>
        <end position="396"/>
    </location>
</feature>
<dbReference type="GO" id="GO:0008270">
    <property type="term" value="F:zinc ion binding"/>
    <property type="evidence" value="ECO:0007669"/>
    <property type="project" value="UniProtKB-KW"/>
</dbReference>
<keyword evidence="14" id="KW-1185">Reference proteome</keyword>
<dbReference type="GO" id="GO:0000978">
    <property type="term" value="F:RNA polymerase II cis-regulatory region sequence-specific DNA binding"/>
    <property type="evidence" value="ECO:0007669"/>
    <property type="project" value="TreeGrafter"/>
</dbReference>
<feature type="domain" description="C2H2-type" evidence="12">
    <location>
        <begin position="318"/>
        <end position="345"/>
    </location>
</feature>
<comment type="similarity">
    <text evidence="2">Belongs to the krueppel C2H2-type zinc-finger protein family.</text>
</comment>
<sequence>MANHLKQIDEPISNVFIEIAPSMLLPKIENIFDSDSDVFVKSDADEEDYKMIVLEDEFRIEESSIESEDSKNELMKYDKLDDLLMMQDEPLENLARHNIKTYSKKNKVNDVMNKIENAIFENKSIEKQNHVLKNKTRPKKVQKHNCTLCGKHFISEYFLIRHMKTHVDKKVECRVCGKILTSKFSLHEHSKMSHLLNKSFYLSCVICLRSFSDESKLVKHMALHKYYHCTLCGKLFKSLQHYGTHIQRHVSKLNITTKTRVNCSFCEKEYKTMEQLDLHVNKTHLQMKPYSCNMCDGQFYTKKNMVRHKIVHGIRLKESCKICGAVLGSRVKLIVHIRKHFGVKPYKCEMCEEFFHSVRKRNLHMKETHGGRYHCKLCNGVFQFKSDLKFHVQNSHVSCL</sequence>
<proteinExistence type="inferred from homology"/>
<evidence type="ECO:0000256" key="1">
    <source>
        <dbReference type="ARBA" id="ARBA00004123"/>
    </source>
</evidence>
<evidence type="ECO:0000256" key="2">
    <source>
        <dbReference type="ARBA" id="ARBA00006991"/>
    </source>
</evidence>
<keyword evidence="7" id="KW-0805">Transcription regulation</keyword>
<evidence type="ECO:0000256" key="11">
    <source>
        <dbReference type="PROSITE-ProRule" id="PRU00042"/>
    </source>
</evidence>
<feature type="domain" description="C2H2-type" evidence="12">
    <location>
        <begin position="227"/>
        <end position="254"/>
    </location>
</feature>
<feature type="domain" description="C2H2-type" evidence="12">
    <location>
        <begin position="261"/>
        <end position="289"/>
    </location>
</feature>
<dbReference type="InterPro" id="IPR036236">
    <property type="entry name" value="Znf_C2H2_sf"/>
</dbReference>
<feature type="domain" description="C2H2-type" evidence="12">
    <location>
        <begin position="346"/>
        <end position="374"/>
    </location>
</feature>
<accession>A0A4C1ZKI1</accession>
<dbReference type="Pfam" id="PF00096">
    <property type="entry name" value="zf-C2H2"/>
    <property type="match status" value="2"/>
</dbReference>
<evidence type="ECO:0000256" key="5">
    <source>
        <dbReference type="ARBA" id="ARBA00022771"/>
    </source>
</evidence>
<dbReference type="PANTHER" id="PTHR24393:SF15">
    <property type="entry name" value="IP01243P-RELATED"/>
    <property type="match status" value="1"/>
</dbReference>
<feature type="domain" description="C2H2-type" evidence="12">
    <location>
        <begin position="290"/>
        <end position="312"/>
    </location>
</feature>
<dbReference type="OrthoDB" id="8922241at2759"/>
<dbReference type="PROSITE" id="PS00028">
    <property type="entry name" value="ZINC_FINGER_C2H2_1"/>
    <property type="match status" value="8"/>
</dbReference>
<keyword evidence="8" id="KW-0238">DNA-binding</keyword>
<dbReference type="GO" id="GO:0005634">
    <property type="term" value="C:nucleus"/>
    <property type="evidence" value="ECO:0007669"/>
    <property type="project" value="UniProtKB-SubCell"/>
</dbReference>
<dbReference type="AlphaFoldDB" id="A0A4C1ZKI1"/>
<dbReference type="SUPFAM" id="SSF57667">
    <property type="entry name" value="beta-beta-alpha zinc fingers"/>
    <property type="match status" value="4"/>
</dbReference>
<organism evidence="13 14">
    <name type="scientific">Eumeta variegata</name>
    <name type="common">Bagworm moth</name>
    <name type="synonym">Eumeta japonica</name>
    <dbReference type="NCBI Taxonomy" id="151549"/>
    <lineage>
        <taxon>Eukaryota</taxon>
        <taxon>Metazoa</taxon>
        <taxon>Ecdysozoa</taxon>
        <taxon>Arthropoda</taxon>
        <taxon>Hexapoda</taxon>
        <taxon>Insecta</taxon>
        <taxon>Pterygota</taxon>
        <taxon>Neoptera</taxon>
        <taxon>Endopterygota</taxon>
        <taxon>Lepidoptera</taxon>
        <taxon>Glossata</taxon>
        <taxon>Ditrysia</taxon>
        <taxon>Tineoidea</taxon>
        <taxon>Psychidae</taxon>
        <taxon>Oiketicinae</taxon>
        <taxon>Eumeta</taxon>
    </lineage>
</organism>